<comment type="caution">
    <text evidence="2">The sequence shown here is derived from an EMBL/GenBank/DDBJ whole genome shotgun (WGS) entry which is preliminary data.</text>
</comment>
<protein>
    <recommendedName>
        <fullName evidence="1">Endonuclease GajA/Old nuclease/RecF-like AAA domain-containing protein</fullName>
    </recommendedName>
</protein>
<dbReference type="PANTHER" id="PTHR43581">
    <property type="entry name" value="ATP/GTP PHOSPHATASE"/>
    <property type="match status" value="1"/>
</dbReference>
<dbReference type="EMBL" id="MTEJ01000266">
    <property type="protein sequence ID" value="OQX05949.1"/>
    <property type="molecule type" value="Genomic_DNA"/>
</dbReference>
<evidence type="ECO:0000313" key="3">
    <source>
        <dbReference type="Proteomes" id="UP000192491"/>
    </source>
</evidence>
<dbReference type="Gene3D" id="3.40.50.300">
    <property type="entry name" value="P-loop containing nucleotide triphosphate hydrolases"/>
    <property type="match status" value="1"/>
</dbReference>
<dbReference type="SUPFAM" id="SSF52540">
    <property type="entry name" value="P-loop containing nucleoside triphosphate hydrolases"/>
    <property type="match status" value="1"/>
</dbReference>
<dbReference type="InterPro" id="IPR041685">
    <property type="entry name" value="AAA_GajA/Old/RecF-like"/>
</dbReference>
<dbReference type="CDD" id="cd00267">
    <property type="entry name" value="ABC_ATPase"/>
    <property type="match status" value="1"/>
</dbReference>
<evidence type="ECO:0000313" key="2">
    <source>
        <dbReference type="EMBL" id="OQX05949.1"/>
    </source>
</evidence>
<dbReference type="InterPro" id="IPR027417">
    <property type="entry name" value="P-loop_NTPase"/>
</dbReference>
<name>A0A1Y1QI20_9GAMM</name>
<accession>A0A1Y1QI20</accession>
<organism evidence="2 3">
    <name type="scientific">Thiothrix lacustris</name>
    <dbReference type="NCBI Taxonomy" id="525917"/>
    <lineage>
        <taxon>Bacteria</taxon>
        <taxon>Pseudomonadati</taxon>
        <taxon>Pseudomonadota</taxon>
        <taxon>Gammaproteobacteria</taxon>
        <taxon>Thiotrichales</taxon>
        <taxon>Thiotrichaceae</taxon>
        <taxon>Thiothrix</taxon>
    </lineage>
</organism>
<feature type="domain" description="Endonuclease GajA/Old nuclease/RecF-like AAA" evidence="1">
    <location>
        <begin position="120"/>
        <end position="302"/>
    </location>
</feature>
<dbReference type="Pfam" id="PF13175">
    <property type="entry name" value="AAA_15"/>
    <property type="match status" value="1"/>
</dbReference>
<dbReference type="AlphaFoldDB" id="A0A1Y1QI20"/>
<sequence length="390" mass="44418">MDITLKNLGPIQEANFTVGDLTVICGRNNTGKTYITYATYGFLDYWHSGWPEISPIAGFDKHPLETYARRLLHVACMEYSSNWISKIFVGGKNKFKNSTFYLDDDIYETPSVKSKNVKTLPNVFIASAERTGAALFQREVDFTRSRLIDILKETNVNPQQLLGHFTAEYPLPVKHNIDFIRDLPNIVNKQSIFAQEHPEVLQTFDDIAGGEYTINRAGGISYSPSNQPDLNLSLAESSSTVRSLVEIGFYLRHLAQKGDLLMVDEPELNLHPENQRKIARLFAILVNHGIRVFITTHSDYIIKEFNTLLLLNKPDERLQVLAQREGYQLSELLKPEQLNVYMTVVDERVTDKVSYTLIPAKITHDSGIELTSFNDTIEDMNRLQDEIVWG</sequence>
<gene>
    <name evidence="2" type="ORF">BWK73_32245</name>
</gene>
<reference evidence="2 3" key="1">
    <citation type="submission" date="2017-01" db="EMBL/GenBank/DDBJ databases">
        <title>Novel large sulfur bacteria in the metagenomes of groundwater-fed chemosynthetic microbial mats in the Lake Huron basin.</title>
        <authorList>
            <person name="Sharrar A.M."/>
            <person name="Flood B.E."/>
            <person name="Bailey J.V."/>
            <person name="Jones D.S."/>
            <person name="Biddanda B."/>
            <person name="Ruberg S.A."/>
            <person name="Marcus D.N."/>
            <person name="Dick G.J."/>
        </authorList>
    </citation>
    <scope>NUCLEOTIDE SEQUENCE [LARGE SCALE GENOMIC DNA]</scope>
    <source>
        <strain evidence="2">A8</strain>
    </source>
</reference>
<dbReference type="PANTHER" id="PTHR43581:SF2">
    <property type="entry name" value="EXCINUCLEASE ATPASE SUBUNIT"/>
    <property type="match status" value="1"/>
</dbReference>
<evidence type="ECO:0000259" key="1">
    <source>
        <dbReference type="Pfam" id="PF13175"/>
    </source>
</evidence>
<dbReference type="InterPro" id="IPR051396">
    <property type="entry name" value="Bact_Antivir_Def_Nuclease"/>
</dbReference>
<dbReference type="Proteomes" id="UP000192491">
    <property type="component" value="Unassembled WGS sequence"/>
</dbReference>
<proteinExistence type="predicted"/>